<evidence type="ECO:0000256" key="4">
    <source>
        <dbReference type="ARBA" id="ARBA00023239"/>
    </source>
</evidence>
<dbReference type="GO" id="GO:0070403">
    <property type="term" value="F:NAD+ binding"/>
    <property type="evidence" value="ECO:0007669"/>
    <property type="project" value="InterPro"/>
</dbReference>
<dbReference type="WBParaSite" id="ECPE_0001312101-mRNA-1">
    <property type="protein sequence ID" value="ECPE_0001312101-mRNA-1"/>
    <property type="gene ID" value="ECPE_0001312101"/>
</dbReference>
<evidence type="ECO:0000256" key="2">
    <source>
        <dbReference type="ARBA" id="ARBA00022793"/>
    </source>
</evidence>
<evidence type="ECO:0000256" key="3">
    <source>
        <dbReference type="ARBA" id="ARBA00023027"/>
    </source>
</evidence>
<comment type="cofactor">
    <cofactor evidence="1">
        <name>NAD(+)</name>
        <dbReference type="ChEBI" id="CHEBI:57540"/>
    </cofactor>
</comment>
<name>A0A183B1J8_9TREM</name>
<accession>A0A183B1J8</accession>
<dbReference type="GO" id="GO:0033320">
    <property type="term" value="P:UDP-D-xylose biosynthetic process"/>
    <property type="evidence" value="ECO:0007669"/>
    <property type="project" value="UniProtKB-UniPathway"/>
</dbReference>
<dbReference type="GO" id="GO:0048040">
    <property type="term" value="F:UDP-glucuronate decarboxylase activity"/>
    <property type="evidence" value="ECO:0007669"/>
    <property type="project" value="TreeGrafter"/>
</dbReference>
<dbReference type="GO" id="GO:0005737">
    <property type="term" value="C:cytoplasm"/>
    <property type="evidence" value="ECO:0007669"/>
    <property type="project" value="TreeGrafter"/>
</dbReference>
<dbReference type="SUPFAM" id="SSF51735">
    <property type="entry name" value="NAD(P)-binding Rossmann-fold domains"/>
    <property type="match status" value="1"/>
</dbReference>
<dbReference type="AlphaFoldDB" id="A0A183B1J8"/>
<proteinExistence type="predicted"/>
<dbReference type="InterPro" id="IPR036291">
    <property type="entry name" value="NAD(P)-bd_dom_sf"/>
</dbReference>
<dbReference type="PANTHER" id="PTHR43078:SF6">
    <property type="entry name" value="UDP-GLUCURONIC ACID DECARBOXYLASE 1"/>
    <property type="match status" value="1"/>
</dbReference>
<dbReference type="Pfam" id="PF01370">
    <property type="entry name" value="Epimerase"/>
    <property type="match status" value="1"/>
</dbReference>
<keyword evidence="2" id="KW-0210">Decarboxylase</keyword>
<keyword evidence="4" id="KW-0456">Lyase</keyword>
<sequence>LADFAGVHSFHRDYREFLRSTTSLNYSEFVANIHFSDPEVHPQPETYWGRVNPIGPRACYDESKRLGETLTYAYADRLGLSVRIARIFNTHGPRMQLNDGRVVSNFIIQALQNKPLTVYGTGKQTRSFQYISDLVEGLVRLMASNYSQPVNLGNPQEFSVLFIGVKNDLVAITFAGSSSPIVHQAIPVDDPQRRRPLIQVAKEQLQWEPVVGLEEGLQNTLAYFRDYADCNKECLKPSGRYC</sequence>
<protein>
    <submittedName>
        <fullName evidence="6">UDP-glucuronate decarboxylase</fullName>
    </submittedName>
</protein>
<dbReference type="InterPro" id="IPR001509">
    <property type="entry name" value="Epimerase_deHydtase"/>
</dbReference>
<dbReference type="Gene3D" id="3.40.50.720">
    <property type="entry name" value="NAD(P)-binding Rossmann-like Domain"/>
    <property type="match status" value="1"/>
</dbReference>
<dbReference type="UniPathway" id="UPA00796">
    <property type="reaction ID" value="UER00771"/>
</dbReference>
<dbReference type="InterPro" id="IPR044516">
    <property type="entry name" value="UXS-like"/>
</dbReference>
<evidence type="ECO:0000259" key="5">
    <source>
        <dbReference type="Pfam" id="PF01370"/>
    </source>
</evidence>
<dbReference type="PANTHER" id="PTHR43078">
    <property type="entry name" value="UDP-GLUCURONIC ACID DECARBOXYLASE-RELATED"/>
    <property type="match status" value="1"/>
</dbReference>
<organism evidence="6">
    <name type="scientific">Echinostoma caproni</name>
    <dbReference type="NCBI Taxonomy" id="27848"/>
    <lineage>
        <taxon>Eukaryota</taxon>
        <taxon>Metazoa</taxon>
        <taxon>Spiralia</taxon>
        <taxon>Lophotrochozoa</taxon>
        <taxon>Platyhelminthes</taxon>
        <taxon>Trematoda</taxon>
        <taxon>Digenea</taxon>
        <taxon>Plagiorchiida</taxon>
        <taxon>Echinostomata</taxon>
        <taxon>Echinostomatoidea</taxon>
        <taxon>Echinostomatidae</taxon>
        <taxon>Echinostoma</taxon>
    </lineage>
</organism>
<evidence type="ECO:0000256" key="1">
    <source>
        <dbReference type="ARBA" id="ARBA00001911"/>
    </source>
</evidence>
<feature type="domain" description="NAD-dependent epimerase/dehydratase" evidence="5">
    <location>
        <begin position="41"/>
        <end position="151"/>
    </location>
</feature>
<evidence type="ECO:0000313" key="6">
    <source>
        <dbReference type="WBParaSite" id="ECPE_0001312101-mRNA-1"/>
    </source>
</evidence>
<keyword evidence="3" id="KW-0520">NAD</keyword>
<dbReference type="GO" id="GO:0042732">
    <property type="term" value="P:D-xylose metabolic process"/>
    <property type="evidence" value="ECO:0007669"/>
    <property type="project" value="InterPro"/>
</dbReference>
<reference evidence="6" key="1">
    <citation type="submission" date="2016-06" db="UniProtKB">
        <authorList>
            <consortium name="WormBaseParasite"/>
        </authorList>
    </citation>
    <scope>IDENTIFICATION</scope>
</reference>